<keyword evidence="2" id="KW-0963">Cytoplasm</keyword>
<evidence type="ECO:0000256" key="7">
    <source>
        <dbReference type="ARBA" id="ARBA00023163"/>
    </source>
</evidence>
<comment type="subcellular location">
    <subcellularLocation>
        <location evidence="1">Cytoplasm</location>
    </subcellularLocation>
</comment>
<dbReference type="GO" id="GO:0005737">
    <property type="term" value="C:cytoplasm"/>
    <property type="evidence" value="ECO:0007669"/>
    <property type="project" value="UniProtKB-SubCell"/>
</dbReference>
<comment type="caution">
    <text evidence="11">The sequence shown here is derived from an EMBL/GenBank/DDBJ whole genome shotgun (WGS) entry which is preliminary data.</text>
</comment>
<dbReference type="SMART" id="SM00342">
    <property type="entry name" value="HTH_ARAC"/>
    <property type="match status" value="1"/>
</dbReference>
<evidence type="ECO:0000256" key="3">
    <source>
        <dbReference type="ARBA" id="ARBA00022553"/>
    </source>
</evidence>
<dbReference type="PROSITE" id="PS00041">
    <property type="entry name" value="HTH_ARAC_FAMILY_1"/>
    <property type="match status" value="1"/>
</dbReference>
<evidence type="ECO:0000256" key="1">
    <source>
        <dbReference type="ARBA" id="ARBA00004496"/>
    </source>
</evidence>
<evidence type="ECO:0008006" key="13">
    <source>
        <dbReference type="Google" id="ProtNLM"/>
    </source>
</evidence>
<keyword evidence="5" id="KW-0805">Transcription regulation</keyword>
<keyword evidence="4" id="KW-0902">Two-component regulatory system</keyword>
<keyword evidence="3 8" id="KW-0597">Phosphoprotein</keyword>
<dbReference type="SUPFAM" id="SSF52172">
    <property type="entry name" value="CheY-like"/>
    <property type="match status" value="1"/>
</dbReference>
<dbReference type="InterPro" id="IPR009057">
    <property type="entry name" value="Homeodomain-like_sf"/>
</dbReference>
<evidence type="ECO:0000256" key="4">
    <source>
        <dbReference type="ARBA" id="ARBA00023012"/>
    </source>
</evidence>
<accession>A0A916YR94</accession>
<keyword evidence="6" id="KW-0238">DNA-binding</keyword>
<dbReference type="SUPFAM" id="SSF46689">
    <property type="entry name" value="Homeodomain-like"/>
    <property type="match status" value="2"/>
</dbReference>
<dbReference type="Pfam" id="PF00072">
    <property type="entry name" value="Response_reg"/>
    <property type="match status" value="1"/>
</dbReference>
<dbReference type="GO" id="GO:0000160">
    <property type="term" value="P:phosphorelay signal transduction system"/>
    <property type="evidence" value="ECO:0007669"/>
    <property type="project" value="UniProtKB-KW"/>
</dbReference>
<keyword evidence="12" id="KW-1185">Reference proteome</keyword>
<dbReference type="PROSITE" id="PS50110">
    <property type="entry name" value="RESPONSE_REGULATORY"/>
    <property type="match status" value="1"/>
</dbReference>
<evidence type="ECO:0000259" key="10">
    <source>
        <dbReference type="PROSITE" id="PS50110"/>
    </source>
</evidence>
<dbReference type="RefSeq" id="WP_188990270.1">
    <property type="nucleotide sequence ID" value="NZ_BMHP01000001.1"/>
</dbReference>
<reference evidence="11" key="1">
    <citation type="journal article" date="2014" name="Int. J. Syst. Evol. Microbiol.">
        <title>Complete genome sequence of Corynebacterium casei LMG S-19264T (=DSM 44701T), isolated from a smear-ripened cheese.</title>
        <authorList>
            <consortium name="US DOE Joint Genome Institute (JGI-PGF)"/>
            <person name="Walter F."/>
            <person name="Albersmeier A."/>
            <person name="Kalinowski J."/>
            <person name="Ruckert C."/>
        </authorList>
    </citation>
    <scope>NUCLEOTIDE SEQUENCE</scope>
    <source>
        <strain evidence="11">CGMCC 1.15178</strain>
    </source>
</reference>
<dbReference type="InterPro" id="IPR011006">
    <property type="entry name" value="CheY-like_superfamily"/>
</dbReference>
<feature type="modified residue" description="4-aspartylphosphate" evidence="8">
    <location>
        <position position="58"/>
    </location>
</feature>
<organism evidence="11 12">
    <name type="scientific">Paenibacillus nasutitermitis</name>
    <dbReference type="NCBI Taxonomy" id="1652958"/>
    <lineage>
        <taxon>Bacteria</taxon>
        <taxon>Bacillati</taxon>
        <taxon>Bacillota</taxon>
        <taxon>Bacilli</taxon>
        <taxon>Bacillales</taxon>
        <taxon>Paenibacillaceae</taxon>
        <taxon>Paenibacillus</taxon>
    </lineage>
</organism>
<proteinExistence type="predicted"/>
<dbReference type="PANTHER" id="PTHR42713:SF3">
    <property type="entry name" value="TRANSCRIPTIONAL REGULATORY PROTEIN HPTR"/>
    <property type="match status" value="1"/>
</dbReference>
<sequence>MEKGYDVLIVDDEPIIRKGLKKMVEVSGRPIAEIRIASSGEEALERIKESLPHFVFTDIRMSDMDGIELSKIIQQQGWPLQVVVISGFGEFQYAQKCLSYGVKEFLLKPVRSDEFGRVLDKLIDGVGISKARISLSMLEFDIGMERISDAIWYLNEDNLHSCLTDWKRYTVTLHLTMQDFIQLYQDGLDRVNKLLNQKDIYPFDKVPNLVSASNAMLDEGLVCAHFEQSIFSIFQDLQRKRKGNVIDPIKAAKDYIESHLNKEVSLEEVAVYLGLNPSYFSQLFKQTTRETFVHFRMKKRMERAQRLLHNASHRMYDIAEEVGYTDYSHFAKTFKKWFGISPTEYRSKLGID</sequence>
<evidence type="ECO:0000313" key="11">
    <source>
        <dbReference type="EMBL" id="GGD56821.1"/>
    </source>
</evidence>
<protein>
    <recommendedName>
        <fullName evidence="13">Response regulator</fullName>
    </recommendedName>
</protein>
<dbReference type="InterPro" id="IPR051552">
    <property type="entry name" value="HptR"/>
</dbReference>
<evidence type="ECO:0000259" key="9">
    <source>
        <dbReference type="PROSITE" id="PS01124"/>
    </source>
</evidence>
<keyword evidence="7" id="KW-0804">Transcription</keyword>
<reference evidence="11" key="2">
    <citation type="submission" date="2020-09" db="EMBL/GenBank/DDBJ databases">
        <authorList>
            <person name="Sun Q."/>
            <person name="Zhou Y."/>
        </authorList>
    </citation>
    <scope>NUCLEOTIDE SEQUENCE</scope>
    <source>
        <strain evidence="11">CGMCC 1.15178</strain>
    </source>
</reference>
<evidence type="ECO:0000256" key="5">
    <source>
        <dbReference type="ARBA" id="ARBA00023015"/>
    </source>
</evidence>
<dbReference type="Gene3D" id="3.40.50.2300">
    <property type="match status" value="1"/>
</dbReference>
<dbReference type="SMART" id="SM00448">
    <property type="entry name" value="REC"/>
    <property type="match status" value="1"/>
</dbReference>
<evidence type="ECO:0000256" key="2">
    <source>
        <dbReference type="ARBA" id="ARBA00022490"/>
    </source>
</evidence>
<evidence type="ECO:0000256" key="8">
    <source>
        <dbReference type="PROSITE-ProRule" id="PRU00169"/>
    </source>
</evidence>
<dbReference type="EMBL" id="BMHP01000001">
    <property type="protein sequence ID" value="GGD56821.1"/>
    <property type="molecule type" value="Genomic_DNA"/>
</dbReference>
<dbReference type="PANTHER" id="PTHR42713">
    <property type="entry name" value="HISTIDINE KINASE-RELATED"/>
    <property type="match status" value="1"/>
</dbReference>
<dbReference type="InterPro" id="IPR001789">
    <property type="entry name" value="Sig_transdc_resp-reg_receiver"/>
</dbReference>
<dbReference type="Proteomes" id="UP000612456">
    <property type="component" value="Unassembled WGS sequence"/>
</dbReference>
<dbReference type="PRINTS" id="PR00032">
    <property type="entry name" value="HTHARAC"/>
</dbReference>
<dbReference type="InterPro" id="IPR018062">
    <property type="entry name" value="HTH_AraC-typ_CS"/>
</dbReference>
<dbReference type="CDD" id="cd17536">
    <property type="entry name" value="REC_YesN-like"/>
    <property type="match status" value="1"/>
</dbReference>
<dbReference type="AlphaFoldDB" id="A0A916YR94"/>
<dbReference type="GO" id="GO:0043565">
    <property type="term" value="F:sequence-specific DNA binding"/>
    <property type="evidence" value="ECO:0007669"/>
    <property type="project" value="InterPro"/>
</dbReference>
<evidence type="ECO:0000256" key="6">
    <source>
        <dbReference type="ARBA" id="ARBA00023125"/>
    </source>
</evidence>
<gene>
    <name evidence="11" type="ORF">GCM10010911_13210</name>
</gene>
<evidence type="ECO:0000313" key="12">
    <source>
        <dbReference type="Proteomes" id="UP000612456"/>
    </source>
</evidence>
<name>A0A916YR94_9BACL</name>
<feature type="domain" description="HTH araC/xylS-type" evidence="9">
    <location>
        <begin position="250"/>
        <end position="348"/>
    </location>
</feature>
<dbReference type="Gene3D" id="1.10.10.60">
    <property type="entry name" value="Homeodomain-like"/>
    <property type="match status" value="2"/>
</dbReference>
<dbReference type="InterPro" id="IPR020449">
    <property type="entry name" value="Tscrpt_reg_AraC-type_HTH"/>
</dbReference>
<dbReference type="PROSITE" id="PS01124">
    <property type="entry name" value="HTH_ARAC_FAMILY_2"/>
    <property type="match status" value="1"/>
</dbReference>
<dbReference type="GO" id="GO:0003700">
    <property type="term" value="F:DNA-binding transcription factor activity"/>
    <property type="evidence" value="ECO:0007669"/>
    <property type="project" value="InterPro"/>
</dbReference>
<feature type="domain" description="Response regulatory" evidence="10">
    <location>
        <begin position="6"/>
        <end position="123"/>
    </location>
</feature>
<dbReference type="Pfam" id="PF12833">
    <property type="entry name" value="HTH_18"/>
    <property type="match status" value="1"/>
</dbReference>
<dbReference type="InterPro" id="IPR018060">
    <property type="entry name" value="HTH_AraC"/>
</dbReference>